<evidence type="ECO:0000256" key="3">
    <source>
        <dbReference type="ARBA" id="ARBA00022692"/>
    </source>
</evidence>
<feature type="domain" description="G-protein coupled receptors family 1 profile" evidence="10">
    <location>
        <begin position="86"/>
        <end position="378"/>
    </location>
</feature>
<feature type="transmembrane region" description="Helical" evidence="9">
    <location>
        <begin position="104"/>
        <end position="124"/>
    </location>
</feature>
<evidence type="ECO:0000259" key="10">
    <source>
        <dbReference type="PROSITE" id="PS50262"/>
    </source>
</evidence>
<protein>
    <recommendedName>
        <fullName evidence="10">G-protein coupled receptors family 1 profile domain-containing protein</fullName>
    </recommendedName>
</protein>
<dbReference type="GO" id="GO:0004930">
    <property type="term" value="F:G protein-coupled receptor activity"/>
    <property type="evidence" value="ECO:0007669"/>
    <property type="project" value="UniProtKB-KW"/>
</dbReference>
<feature type="transmembrane region" description="Helical" evidence="9">
    <location>
        <begin position="144"/>
        <end position="165"/>
    </location>
</feature>
<evidence type="ECO:0000256" key="8">
    <source>
        <dbReference type="ARBA" id="ARBA00023224"/>
    </source>
</evidence>
<evidence type="ECO:0000256" key="7">
    <source>
        <dbReference type="ARBA" id="ARBA00023170"/>
    </source>
</evidence>
<dbReference type="InterPro" id="IPR017452">
    <property type="entry name" value="GPCR_Rhodpsn_7TM"/>
</dbReference>
<organism evidence="11 12">
    <name type="scientific">Batillaria attramentaria</name>
    <dbReference type="NCBI Taxonomy" id="370345"/>
    <lineage>
        <taxon>Eukaryota</taxon>
        <taxon>Metazoa</taxon>
        <taxon>Spiralia</taxon>
        <taxon>Lophotrochozoa</taxon>
        <taxon>Mollusca</taxon>
        <taxon>Gastropoda</taxon>
        <taxon>Caenogastropoda</taxon>
        <taxon>Sorbeoconcha</taxon>
        <taxon>Cerithioidea</taxon>
        <taxon>Batillariidae</taxon>
        <taxon>Batillaria</taxon>
    </lineage>
</organism>
<dbReference type="PRINTS" id="PR00237">
    <property type="entry name" value="GPCRRHODOPSN"/>
</dbReference>
<proteinExistence type="predicted"/>
<feature type="transmembrane region" description="Helical" evidence="9">
    <location>
        <begin position="237"/>
        <end position="256"/>
    </location>
</feature>
<comment type="subcellular location">
    <subcellularLocation>
        <location evidence="1">Cell membrane</location>
        <topology evidence="1">Multi-pass membrane protein</topology>
    </subcellularLocation>
</comment>
<dbReference type="Gene3D" id="1.20.1070.10">
    <property type="entry name" value="Rhodopsin 7-helix transmembrane proteins"/>
    <property type="match status" value="2"/>
</dbReference>
<dbReference type="EMBL" id="JACVVK020000076">
    <property type="protein sequence ID" value="KAK7495230.1"/>
    <property type="molecule type" value="Genomic_DNA"/>
</dbReference>
<evidence type="ECO:0000256" key="5">
    <source>
        <dbReference type="ARBA" id="ARBA00023040"/>
    </source>
</evidence>
<reference evidence="11 12" key="1">
    <citation type="journal article" date="2023" name="Sci. Data">
        <title>Genome assembly of the Korean intertidal mud-creeper Batillaria attramentaria.</title>
        <authorList>
            <person name="Patra A.K."/>
            <person name="Ho P.T."/>
            <person name="Jun S."/>
            <person name="Lee S.J."/>
            <person name="Kim Y."/>
            <person name="Won Y.J."/>
        </authorList>
    </citation>
    <scope>NUCLEOTIDE SEQUENCE [LARGE SCALE GENOMIC DNA]</scope>
    <source>
        <strain evidence="11">Wonlab-2016</strain>
    </source>
</reference>
<evidence type="ECO:0000313" key="12">
    <source>
        <dbReference type="Proteomes" id="UP001519460"/>
    </source>
</evidence>
<dbReference type="GO" id="GO:0005886">
    <property type="term" value="C:plasma membrane"/>
    <property type="evidence" value="ECO:0007669"/>
    <property type="project" value="UniProtKB-SubCell"/>
</dbReference>
<feature type="transmembrane region" description="Helical" evidence="9">
    <location>
        <begin position="12"/>
        <end position="37"/>
    </location>
</feature>
<accession>A0ABD0L7B7</accession>
<feature type="transmembrane region" description="Helical" evidence="9">
    <location>
        <begin position="69"/>
        <end position="92"/>
    </location>
</feature>
<keyword evidence="2" id="KW-1003">Cell membrane</keyword>
<feature type="transmembrane region" description="Helical" evidence="9">
    <location>
        <begin position="325"/>
        <end position="345"/>
    </location>
</feature>
<dbReference type="AlphaFoldDB" id="A0ABD0L7B7"/>
<comment type="caution">
    <text evidence="11">The sequence shown here is derived from an EMBL/GenBank/DDBJ whole genome shotgun (WGS) entry which is preliminary data.</text>
</comment>
<name>A0ABD0L7B7_9CAEN</name>
<evidence type="ECO:0000256" key="2">
    <source>
        <dbReference type="ARBA" id="ARBA00022475"/>
    </source>
</evidence>
<keyword evidence="12" id="KW-1185">Reference proteome</keyword>
<evidence type="ECO:0000256" key="9">
    <source>
        <dbReference type="SAM" id="Phobius"/>
    </source>
</evidence>
<evidence type="ECO:0000313" key="11">
    <source>
        <dbReference type="EMBL" id="KAK7495230.1"/>
    </source>
</evidence>
<dbReference type="InterPro" id="IPR000276">
    <property type="entry name" value="GPCR_Rhodpsn"/>
</dbReference>
<dbReference type="Proteomes" id="UP001519460">
    <property type="component" value="Unassembled WGS sequence"/>
</dbReference>
<evidence type="ECO:0000256" key="4">
    <source>
        <dbReference type="ARBA" id="ARBA00022989"/>
    </source>
</evidence>
<keyword evidence="7" id="KW-0675">Receptor</keyword>
<evidence type="ECO:0000256" key="1">
    <source>
        <dbReference type="ARBA" id="ARBA00004651"/>
    </source>
</evidence>
<keyword evidence="8" id="KW-0807">Transducer</keyword>
<dbReference type="Pfam" id="PF00001">
    <property type="entry name" value="7tm_1"/>
    <property type="match status" value="2"/>
</dbReference>
<feature type="transmembrane region" description="Helical" evidence="9">
    <location>
        <begin position="186"/>
        <end position="208"/>
    </location>
</feature>
<keyword evidence="5" id="KW-0297">G-protein coupled receptor</keyword>
<keyword evidence="4 9" id="KW-1133">Transmembrane helix</keyword>
<dbReference type="SUPFAM" id="SSF81321">
    <property type="entry name" value="Family A G protein-coupled receptor-like"/>
    <property type="match status" value="2"/>
</dbReference>
<gene>
    <name evidence="11" type="ORF">BaRGS_00013412</name>
</gene>
<sequence length="378" mass="42897">MSYVRDRHLHTVSNLYLVKMAGCDFTVGLVIAFNFVYKYRQDRWPFGRAACKMNNTTHYQEHNLPVPCVILAIIVLTPMSIMALLGNAMIIASFMTAELRVTNNLYVIHLAFCDLLIGAVATPFHLYVNRHNYEWELGRESCEVVMVSGDALMTQTVFLMLFLAYGELYILTQSPDHFRRKRAWMAHLKIFLAWAFSISLQVVPVVFWKKHREQSAVTEACHFQFLNENPAAAVGKWMILCIIPFLALLHVAIRIYQEMTKRLSMGAPVQAKRRVGFIAAPKVPTLEERSSPRETFMLKPMISPKTRRTSLDPKSRSEVKAGKKVLWPLIVFLICWTPYSLAVLVNAVCASCIKCNHVPFSPVAVPAQVGHQPLVALC</sequence>
<dbReference type="PROSITE" id="PS50262">
    <property type="entry name" value="G_PROTEIN_RECEP_F1_2"/>
    <property type="match status" value="1"/>
</dbReference>
<keyword evidence="6 9" id="KW-0472">Membrane</keyword>
<keyword evidence="3 9" id="KW-0812">Transmembrane</keyword>
<evidence type="ECO:0000256" key="6">
    <source>
        <dbReference type="ARBA" id="ARBA00023136"/>
    </source>
</evidence>
<dbReference type="PANTHER" id="PTHR24247">
    <property type="entry name" value="5-HYDROXYTRYPTAMINE RECEPTOR"/>
    <property type="match status" value="1"/>
</dbReference>